<name>A0CAG1_PARTE</name>
<feature type="region of interest" description="Disordered" evidence="1">
    <location>
        <begin position="183"/>
        <end position="249"/>
    </location>
</feature>
<feature type="compositionally biased region" description="Basic and acidic residues" evidence="1">
    <location>
        <begin position="220"/>
        <end position="234"/>
    </location>
</feature>
<dbReference type="Proteomes" id="UP000000600">
    <property type="component" value="Unassembled WGS sequence"/>
</dbReference>
<feature type="compositionally biased region" description="Polar residues" evidence="1">
    <location>
        <begin position="142"/>
        <end position="163"/>
    </location>
</feature>
<accession>A0CAG1</accession>
<dbReference type="STRING" id="5888.A0CAG1"/>
<gene>
    <name evidence="2" type="ORF">GSPATT00036558001</name>
</gene>
<dbReference type="OMA" id="YTTERIE"/>
<sequence length="575" mass="67330">MSLDRMRKSLQSLLGIQSNPQNEQPSQVSKQSQPQQVLRTSDQIFKNKFVIIQKKEDKLNPYKYALERLKEYNLTMLRANDLLKCPIISYKFNKEEKRIHENIVTKPRWKKEESSQEIINIKPEDDRKSFFFHASYTKDENPQPSQSKQTAKKSQVSLRNSDSYGEYNFEKEKQTVENILKSNKQKAQEEDNQSESDSIVIIDKKSEPKFRKLNPPPQELNKDPKQISGKKETQNADDIQTSKKPTVQKYDVQEKLPERQVPQEYPTNPTTEIQKNEVVENKQPQAVEPQVEQKITPLISDQVQIAPDVNPFTQSVQNQLFTPPWLDNPISQQQQSQVSFNLFQQPLIQQQPQMQQPIMQPIQFQNPMQQQQTQNLFPFQNQQQSQNVFSSQNLFNQQPNLFQNNQQPQQNFNLFSQTNQFQQQPLFQQQQSQQPLFQQQPSSESFFQQQSSTQNLFQQQPLFQQQSSTQSFFQQQPSSNLFASQPQNQLFQQPNQQATNLFGNNDQRSSVVDLFSAQSVQNTPNLFQQNQTQNQESLFSLNTQSQSNNTAQQRAYSHSDRYKKNLSKYTTERIE</sequence>
<evidence type="ECO:0000256" key="1">
    <source>
        <dbReference type="SAM" id="MobiDB-lite"/>
    </source>
</evidence>
<feature type="region of interest" description="Disordered" evidence="1">
    <location>
        <begin position="432"/>
        <end position="451"/>
    </location>
</feature>
<evidence type="ECO:0000313" key="3">
    <source>
        <dbReference type="Proteomes" id="UP000000600"/>
    </source>
</evidence>
<feature type="compositionally biased region" description="Low complexity" evidence="1">
    <location>
        <begin position="24"/>
        <end position="37"/>
    </location>
</feature>
<dbReference type="OrthoDB" id="310842at2759"/>
<dbReference type="HOGENOM" id="CLU_472132_0_0_1"/>
<evidence type="ECO:0000313" key="2">
    <source>
        <dbReference type="EMBL" id="CAK67778.1"/>
    </source>
</evidence>
<feature type="region of interest" description="Disordered" evidence="1">
    <location>
        <begin position="17"/>
        <end position="37"/>
    </location>
</feature>
<protein>
    <submittedName>
        <fullName evidence="2">Uncharacterized protein</fullName>
    </submittedName>
</protein>
<feature type="region of interest" description="Disordered" evidence="1">
    <location>
        <begin position="137"/>
        <end position="170"/>
    </location>
</feature>
<dbReference type="AlphaFoldDB" id="A0CAG1"/>
<feature type="compositionally biased region" description="Low complexity" evidence="1">
    <location>
        <begin position="542"/>
        <end position="553"/>
    </location>
</feature>
<organism evidence="2 3">
    <name type="scientific">Paramecium tetraurelia</name>
    <dbReference type="NCBI Taxonomy" id="5888"/>
    <lineage>
        <taxon>Eukaryota</taxon>
        <taxon>Sar</taxon>
        <taxon>Alveolata</taxon>
        <taxon>Ciliophora</taxon>
        <taxon>Intramacronucleata</taxon>
        <taxon>Oligohymenophorea</taxon>
        <taxon>Peniculida</taxon>
        <taxon>Parameciidae</taxon>
        <taxon>Paramecium</taxon>
    </lineage>
</organism>
<dbReference type="EMBL" id="CT868054">
    <property type="protein sequence ID" value="CAK67778.1"/>
    <property type="molecule type" value="Genomic_DNA"/>
</dbReference>
<keyword evidence="3" id="KW-1185">Reference proteome</keyword>
<proteinExistence type="predicted"/>
<feature type="region of interest" description="Disordered" evidence="1">
    <location>
        <begin position="542"/>
        <end position="575"/>
    </location>
</feature>
<dbReference type="KEGG" id="ptm:GSPATT00036558001"/>
<feature type="compositionally biased region" description="Polar residues" evidence="1">
    <location>
        <begin position="236"/>
        <end position="245"/>
    </location>
</feature>
<dbReference type="GeneID" id="5020960"/>
<dbReference type="InParanoid" id="A0CAG1"/>
<reference evidence="2 3" key="1">
    <citation type="journal article" date="2006" name="Nature">
        <title>Global trends of whole-genome duplications revealed by the ciliate Paramecium tetraurelia.</title>
        <authorList>
            <consortium name="Genoscope"/>
            <person name="Aury J.-M."/>
            <person name="Jaillon O."/>
            <person name="Duret L."/>
            <person name="Noel B."/>
            <person name="Jubin C."/>
            <person name="Porcel B.M."/>
            <person name="Segurens B."/>
            <person name="Daubin V."/>
            <person name="Anthouard V."/>
            <person name="Aiach N."/>
            <person name="Arnaiz O."/>
            <person name="Billaut A."/>
            <person name="Beisson J."/>
            <person name="Blanc I."/>
            <person name="Bouhouche K."/>
            <person name="Camara F."/>
            <person name="Duharcourt S."/>
            <person name="Guigo R."/>
            <person name="Gogendeau D."/>
            <person name="Katinka M."/>
            <person name="Keller A.-M."/>
            <person name="Kissmehl R."/>
            <person name="Klotz C."/>
            <person name="Koll F."/>
            <person name="Le Moue A."/>
            <person name="Lepere C."/>
            <person name="Malinsky S."/>
            <person name="Nowacki M."/>
            <person name="Nowak J.K."/>
            <person name="Plattner H."/>
            <person name="Poulain J."/>
            <person name="Ruiz F."/>
            <person name="Serrano V."/>
            <person name="Zagulski M."/>
            <person name="Dessen P."/>
            <person name="Betermier M."/>
            <person name="Weissenbach J."/>
            <person name="Scarpelli C."/>
            <person name="Schachter V."/>
            <person name="Sperling L."/>
            <person name="Meyer E."/>
            <person name="Cohen J."/>
            <person name="Wincker P."/>
        </authorList>
    </citation>
    <scope>NUCLEOTIDE SEQUENCE [LARGE SCALE GENOMIC DNA]</scope>
    <source>
        <strain evidence="2 3">Stock d4-2</strain>
    </source>
</reference>
<dbReference type="RefSeq" id="XP_001435175.1">
    <property type="nucleotide sequence ID" value="XM_001435138.1"/>
</dbReference>